<reference evidence="2" key="1">
    <citation type="journal article" date="2006" name="PLoS Biol.">
        <title>Macronuclear genome sequence of the ciliate Tetrahymena thermophila, a model eukaryote.</title>
        <authorList>
            <person name="Eisen J.A."/>
            <person name="Coyne R.S."/>
            <person name="Wu M."/>
            <person name="Wu D."/>
            <person name="Thiagarajan M."/>
            <person name="Wortman J.R."/>
            <person name="Badger J.H."/>
            <person name="Ren Q."/>
            <person name="Amedeo P."/>
            <person name="Jones K.M."/>
            <person name="Tallon L.J."/>
            <person name="Delcher A.L."/>
            <person name="Salzberg S.L."/>
            <person name="Silva J.C."/>
            <person name="Haas B.J."/>
            <person name="Majoros W.H."/>
            <person name="Farzad M."/>
            <person name="Carlton J.M."/>
            <person name="Smith R.K. Jr."/>
            <person name="Garg J."/>
            <person name="Pearlman R.E."/>
            <person name="Karrer K.M."/>
            <person name="Sun L."/>
            <person name="Manning G."/>
            <person name="Elde N.C."/>
            <person name="Turkewitz A.P."/>
            <person name="Asai D.J."/>
            <person name="Wilkes D.E."/>
            <person name="Wang Y."/>
            <person name="Cai H."/>
            <person name="Collins K."/>
            <person name="Stewart B.A."/>
            <person name="Lee S.R."/>
            <person name="Wilamowska K."/>
            <person name="Weinberg Z."/>
            <person name="Ruzzo W.L."/>
            <person name="Wloga D."/>
            <person name="Gaertig J."/>
            <person name="Frankel J."/>
            <person name="Tsao C.-C."/>
            <person name="Gorovsky M.A."/>
            <person name="Keeling P.J."/>
            <person name="Waller R.F."/>
            <person name="Patron N.J."/>
            <person name="Cherry J.M."/>
            <person name="Stover N.A."/>
            <person name="Krieger C.J."/>
            <person name="del Toro C."/>
            <person name="Ryder H.F."/>
            <person name="Williamson S.C."/>
            <person name="Barbeau R.A."/>
            <person name="Hamilton E.P."/>
            <person name="Orias E."/>
        </authorList>
    </citation>
    <scope>NUCLEOTIDE SEQUENCE [LARGE SCALE GENOMIC DNA]</scope>
    <source>
        <strain evidence="2">SB210</strain>
    </source>
</reference>
<dbReference type="RefSeq" id="XP_012654392.1">
    <property type="nucleotide sequence ID" value="XM_012798938.1"/>
</dbReference>
<gene>
    <name evidence="1" type="ORF">TTHERM_000317059</name>
</gene>
<dbReference type="GeneID" id="24438413"/>
<dbReference type="KEGG" id="tet:TTHERM_000317059"/>
<accession>W7X9K5</accession>
<dbReference type="EMBL" id="GG662605">
    <property type="protein sequence ID" value="EWS73083.1"/>
    <property type="molecule type" value="Genomic_DNA"/>
</dbReference>
<dbReference type="AlphaFoldDB" id="W7X9K5"/>
<name>W7X9K5_TETTS</name>
<dbReference type="Proteomes" id="UP000009168">
    <property type="component" value="Unassembled WGS sequence"/>
</dbReference>
<evidence type="ECO:0000313" key="2">
    <source>
        <dbReference type="Proteomes" id="UP000009168"/>
    </source>
</evidence>
<dbReference type="InParanoid" id="W7X9K5"/>
<organism evidence="1 2">
    <name type="scientific">Tetrahymena thermophila (strain SB210)</name>
    <dbReference type="NCBI Taxonomy" id="312017"/>
    <lineage>
        <taxon>Eukaryota</taxon>
        <taxon>Sar</taxon>
        <taxon>Alveolata</taxon>
        <taxon>Ciliophora</taxon>
        <taxon>Intramacronucleata</taxon>
        <taxon>Oligohymenophorea</taxon>
        <taxon>Hymenostomatida</taxon>
        <taxon>Tetrahymenina</taxon>
        <taxon>Tetrahymenidae</taxon>
        <taxon>Tetrahymena</taxon>
    </lineage>
</organism>
<evidence type="ECO:0000313" key="1">
    <source>
        <dbReference type="EMBL" id="EWS73083.1"/>
    </source>
</evidence>
<protein>
    <submittedName>
        <fullName evidence="1">Uncharacterized protein</fullName>
    </submittedName>
</protein>
<proteinExistence type="predicted"/>
<keyword evidence="2" id="KW-1185">Reference proteome</keyword>
<sequence length="102" mass="12180">MLPQSIKRLVALLLAMGRKKRECEGRKEMICHRKKTNLFNTQVVIDGGRQIMSEQQFVISIKLKCKKMLSHQNYYKQHELILHTLFILQQIQLLKYTFKYQA</sequence>